<dbReference type="EMBL" id="MBFT01001144">
    <property type="protein sequence ID" value="PVU85107.1"/>
    <property type="molecule type" value="Genomic_DNA"/>
</dbReference>
<organism evidence="1 2">
    <name type="scientific">Furculomyces boomerangus</name>
    <dbReference type="NCBI Taxonomy" id="61424"/>
    <lineage>
        <taxon>Eukaryota</taxon>
        <taxon>Fungi</taxon>
        <taxon>Fungi incertae sedis</taxon>
        <taxon>Zoopagomycota</taxon>
        <taxon>Kickxellomycotina</taxon>
        <taxon>Harpellomycetes</taxon>
        <taxon>Harpellales</taxon>
        <taxon>Harpellaceae</taxon>
        <taxon>Furculomyces</taxon>
    </lineage>
</organism>
<proteinExistence type="predicted"/>
<protein>
    <submittedName>
        <fullName evidence="1">Uncharacterized protein</fullName>
    </submittedName>
</protein>
<keyword evidence="2" id="KW-1185">Reference proteome</keyword>
<dbReference type="AlphaFoldDB" id="A0A2T9XYE8"/>
<dbReference type="Proteomes" id="UP000245699">
    <property type="component" value="Unassembled WGS sequence"/>
</dbReference>
<dbReference type="STRING" id="61424.A0A2T9XYE8"/>
<comment type="caution">
    <text evidence="1">The sequence shown here is derived from an EMBL/GenBank/DDBJ whole genome shotgun (WGS) entry which is preliminary data.</text>
</comment>
<reference evidence="1 2" key="1">
    <citation type="journal article" date="2018" name="MBio">
        <title>Comparative Genomics Reveals the Core Gene Toolbox for the Fungus-Insect Symbiosis.</title>
        <authorList>
            <person name="Wang Y."/>
            <person name="Stata M."/>
            <person name="Wang W."/>
            <person name="Stajich J.E."/>
            <person name="White M.M."/>
            <person name="Moncalvo J.M."/>
        </authorList>
    </citation>
    <scope>NUCLEOTIDE SEQUENCE [LARGE SCALE GENOMIC DNA]</scope>
    <source>
        <strain evidence="1 2">AUS-77-4</strain>
    </source>
</reference>
<name>A0A2T9XYE8_9FUNG</name>
<accession>A0A2T9XYE8</accession>
<gene>
    <name evidence="1" type="ORF">BB559_007212</name>
</gene>
<evidence type="ECO:0000313" key="1">
    <source>
        <dbReference type="EMBL" id="PVU85107.1"/>
    </source>
</evidence>
<evidence type="ECO:0000313" key="2">
    <source>
        <dbReference type="Proteomes" id="UP000245699"/>
    </source>
</evidence>
<sequence>MDPCYDKHPINDKIIINFLVRSLKNARLHIGSERIGKHIGALINLINIPEGSTAPKPRALGSTLATQSGAIQNDILTQGNWSSQGTIMIFGQVYEELSLLYKVEDTFDVPPTLADISFKMVKVQGS</sequence>
<dbReference type="OrthoDB" id="2400069at2759"/>